<evidence type="ECO:0000259" key="1">
    <source>
        <dbReference type="Pfam" id="PF03372"/>
    </source>
</evidence>
<proteinExistence type="predicted"/>
<dbReference type="InterPro" id="IPR005135">
    <property type="entry name" value="Endo/exonuclease/phosphatase"/>
</dbReference>
<dbReference type="OrthoDB" id="10253982at2759"/>
<accession>A0A0L0C854</accession>
<organism evidence="2 3">
    <name type="scientific">Lucilia cuprina</name>
    <name type="common">Green bottle fly</name>
    <name type="synonym">Australian sheep blowfly</name>
    <dbReference type="NCBI Taxonomy" id="7375"/>
    <lineage>
        <taxon>Eukaryota</taxon>
        <taxon>Metazoa</taxon>
        <taxon>Ecdysozoa</taxon>
        <taxon>Arthropoda</taxon>
        <taxon>Hexapoda</taxon>
        <taxon>Insecta</taxon>
        <taxon>Pterygota</taxon>
        <taxon>Neoptera</taxon>
        <taxon>Endopterygota</taxon>
        <taxon>Diptera</taxon>
        <taxon>Brachycera</taxon>
        <taxon>Muscomorpha</taxon>
        <taxon>Oestroidea</taxon>
        <taxon>Calliphoridae</taxon>
        <taxon>Luciliinae</taxon>
        <taxon>Lucilia</taxon>
    </lineage>
</organism>
<dbReference type="OMA" id="HYLGSDH"/>
<dbReference type="Proteomes" id="UP000037069">
    <property type="component" value="Unassembled WGS sequence"/>
</dbReference>
<evidence type="ECO:0000313" key="2">
    <source>
        <dbReference type="EMBL" id="KNC28430.1"/>
    </source>
</evidence>
<protein>
    <submittedName>
        <fullName evidence="2">Protein angel</fullName>
    </submittedName>
</protein>
<keyword evidence="3" id="KW-1185">Reference proteome</keyword>
<reference evidence="2 3" key="1">
    <citation type="journal article" date="2015" name="Nat. Commun.">
        <title>Lucilia cuprina genome unlocks parasitic fly biology to underpin future interventions.</title>
        <authorList>
            <person name="Anstead C.A."/>
            <person name="Korhonen P.K."/>
            <person name="Young N.D."/>
            <person name="Hall R.S."/>
            <person name="Jex A.R."/>
            <person name="Murali S.C."/>
            <person name="Hughes D.S."/>
            <person name="Lee S.F."/>
            <person name="Perry T."/>
            <person name="Stroehlein A.J."/>
            <person name="Ansell B.R."/>
            <person name="Breugelmans B."/>
            <person name="Hofmann A."/>
            <person name="Qu J."/>
            <person name="Dugan S."/>
            <person name="Lee S.L."/>
            <person name="Chao H."/>
            <person name="Dinh H."/>
            <person name="Han Y."/>
            <person name="Doddapaneni H.V."/>
            <person name="Worley K.C."/>
            <person name="Muzny D.M."/>
            <person name="Ioannidis P."/>
            <person name="Waterhouse R.M."/>
            <person name="Zdobnov E.M."/>
            <person name="James P.J."/>
            <person name="Bagnall N.H."/>
            <person name="Kotze A.C."/>
            <person name="Gibbs R.A."/>
            <person name="Richards S."/>
            <person name="Batterham P."/>
            <person name="Gasser R.B."/>
        </authorList>
    </citation>
    <scope>NUCLEOTIDE SEQUENCE [LARGE SCALE GENOMIC DNA]</scope>
    <source>
        <strain evidence="2 3">LS</strain>
        <tissue evidence="2">Full body</tissue>
    </source>
</reference>
<gene>
    <name evidence="2" type="ORF">FF38_09090</name>
</gene>
<dbReference type="Gene3D" id="3.60.10.10">
    <property type="entry name" value="Endonuclease/exonuclease/phosphatase"/>
    <property type="match status" value="1"/>
</dbReference>
<dbReference type="SUPFAM" id="SSF56219">
    <property type="entry name" value="DNase I-like"/>
    <property type="match status" value="1"/>
</dbReference>
<dbReference type="AlphaFoldDB" id="A0A0L0C854"/>
<dbReference type="Pfam" id="PF03372">
    <property type="entry name" value="Exo_endo_phos"/>
    <property type="match status" value="1"/>
</dbReference>
<dbReference type="GO" id="GO:0000175">
    <property type="term" value="F:3'-5'-RNA exonuclease activity"/>
    <property type="evidence" value="ECO:0007669"/>
    <property type="project" value="TreeGrafter"/>
</dbReference>
<dbReference type="EMBL" id="JRES01000774">
    <property type="protein sequence ID" value="KNC28430.1"/>
    <property type="molecule type" value="Genomic_DNA"/>
</dbReference>
<dbReference type="InterPro" id="IPR036691">
    <property type="entry name" value="Endo/exonu/phosph_ase_sf"/>
</dbReference>
<dbReference type="InterPro" id="IPR050410">
    <property type="entry name" value="CCR4/nocturin_mRNA_transcr"/>
</dbReference>
<dbReference type="STRING" id="7375.A0A0L0C854"/>
<comment type="caution">
    <text evidence="2">The sequence shown here is derived from an EMBL/GenBank/DDBJ whole genome shotgun (WGS) entry which is preliminary data.</text>
</comment>
<dbReference type="PANTHER" id="PTHR12121">
    <property type="entry name" value="CARBON CATABOLITE REPRESSOR PROTEIN 4"/>
    <property type="match status" value="1"/>
</dbReference>
<feature type="domain" description="Endonuclease/exonuclease/phosphatase" evidence="1">
    <location>
        <begin position="26"/>
        <end position="315"/>
    </location>
</feature>
<name>A0A0L0C854_LUCCU</name>
<sequence>MIRKWKPELFKFENGRAKGKHNYKLLSYNILAQDLLVEHLQLYYGIDNKMLRWQNRLKILKDEIGIIAPDIMCLQEMQYDHLKDLVNQIGIAKQNSRLEYVFKKKTGIRSDGCAIIYDKNKFKLIEEKNVEYYTDNVLTLNRENIAIMAKFQPLEDNSSTFVVATTHLLYNPRREDIRISQINKLIQEIIAFSHTPQSTHMKNRLPIILTGDFNFTPDTKAFELLTGLRKPKLRTQNSEDVQSVGDFFQLDAIDFGMANCASTYQDQWITVDYILTSKSNRDKKSIQINSKYKLPSTDQCWRCGKIPNKFVGSDHFSLAIQFSIV</sequence>
<dbReference type="PANTHER" id="PTHR12121:SF34">
    <property type="entry name" value="PROTEIN ANGEL"/>
    <property type="match status" value="1"/>
</dbReference>
<evidence type="ECO:0000313" key="3">
    <source>
        <dbReference type="Proteomes" id="UP000037069"/>
    </source>
</evidence>